<sequence length="281" mass="32718">MDRKRANWDPATTRLFLDLCIAEKEKFNFSNQGLTKDSCGLERNKTTGAVEADAEWWETHNGSQDGNEPEDITKAAEPRGAPPPYHDQLDILFGSRQDMGSFMWADGIRRYYLVDSGYDHYLDPHRMTRYWKKEFKHRGPEKLEEHGTKAKPEVTDTAPSPKSTTRSTSRVEKPNTLDNLQWKAEVENVYIDYEKKNFADTFAEFYKVFDHEHDQKALIFVKAETVQWKRLDKLQMVEVLAYFRDQRILVSDIKEKSCECEHSMQLQIPQPSKTIIGESLS</sequence>
<dbReference type="Proteomes" id="UP000275267">
    <property type="component" value="Unassembled WGS sequence"/>
</dbReference>
<comment type="caution">
    <text evidence="2">The sequence shown here is derived from an EMBL/GenBank/DDBJ whole genome shotgun (WGS) entry which is preliminary data.</text>
</comment>
<dbReference type="OrthoDB" id="696230at2759"/>
<organism evidence="2 3">
    <name type="scientific">Panicum miliaceum</name>
    <name type="common">Proso millet</name>
    <name type="synonym">Broomcorn millet</name>
    <dbReference type="NCBI Taxonomy" id="4540"/>
    <lineage>
        <taxon>Eukaryota</taxon>
        <taxon>Viridiplantae</taxon>
        <taxon>Streptophyta</taxon>
        <taxon>Embryophyta</taxon>
        <taxon>Tracheophyta</taxon>
        <taxon>Spermatophyta</taxon>
        <taxon>Magnoliopsida</taxon>
        <taxon>Liliopsida</taxon>
        <taxon>Poales</taxon>
        <taxon>Poaceae</taxon>
        <taxon>PACMAD clade</taxon>
        <taxon>Panicoideae</taxon>
        <taxon>Panicodae</taxon>
        <taxon>Paniceae</taxon>
        <taxon>Panicinae</taxon>
        <taxon>Panicum</taxon>
        <taxon>Panicum sect. Panicum</taxon>
    </lineage>
</organism>
<proteinExistence type="predicted"/>
<dbReference type="PANTHER" id="PTHR47069:SF11">
    <property type="entry name" value="OS04G0275550 PROTEIN"/>
    <property type="match status" value="1"/>
</dbReference>
<dbReference type="EMBL" id="PQIB02000011">
    <property type="protein sequence ID" value="RLM84618.1"/>
    <property type="molecule type" value="Genomic_DNA"/>
</dbReference>
<feature type="region of interest" description="Disordered" evidence="1">
    <location>
        <begin position="141"/>
        <end position="173"/>
    </location>
</feature>
<dbReference type="AlphaFoldDB" id="A0A3L6QM51"/>
<dbReference type="STRING" id="4540.A0A3L6QM51"/>
<gene>
    <name evidence="2" type="ORF">C2845_PM04G14800</name>
</gene>
<evidence type="ECO:0000313" key="2">
    <source>
        <dbReference type="EMBL" id="RLM84618.1"/>
    </source>
</evidence>
<protein>
    <submittedName>
        <fullName evidence="2">Uncharacterized protein</fullName>
    </submittedName>
</protein>
<evidence type="ECO:0000313" key="3">
    <source>
        <dbReference type="Proteomes" id="UP000275267"/>
    </source>
</evidence>
<feature type="compositionally biased region" description="Basic and acidic residues" evidence="1">
    <location>
        <begin position="141"/>
        <end position="154"/>
    </location>
</feature>
<reference evidence="3" key="1">
    <citation type="journal article" date="2019" name="Nat. Commun.">
        <title>The genome of broomcorn millet.</title>
        <authorList>
            <person name="Zou C."/>
            <person name="Miki D."/>
            <person name="Li D."/>
            <person name="Tang Q."/>
            <person name="Xiao L."/>
            <person name="Rajput S."/>
            <person name="Deng P."/>
            <person name="Jia W."/>
            <person name="Huang R."/>
            <person name="Zhang M."/>
            <person name="Sun Y."/>
            <person name="Hu J."/>
            <person name="Fu X."/>
            <person name="Schnable P.S."/>
            <person name="Li F."/>
            <person name="Zhang H."/>
            <person name="Feng B."/>
            <person name="Zhu X."/>
            <person name="Liu R."/>
            <person name="Schnable J.C."/>
            <person name="Zhu J.-K."/>
            <person name="Zhang H."/>
        </authorList>
    </citation>
    <scope>NUCLEOTIDE SEQUENCE [LARGE SCALE GENOMIC DNA]</scope>
</reference>
<accession>A0A3L6QM51</accession>
<name>A0A3L6QM51_PANMI</name>
<keyword evidence="3" id="KW-1185">Reference proteome</keyword>
<evidence type="ECO:0000256" key="1">
    <source>
        <dbReference type="SAM" id="MobiDB-lite"/>
    </source>
</evidence>
<feature type="region of interest" description="Disordered" evidence="1">
    <location>
        <begin position="55"/>
        <end position="83"/>
    </location>
</feature>
<dbReference type="PANTHER" id="PTHR47069">
    <property type="match status" value="1"/>
</dbReference>